<reference evidence="1 2" key="1">
    <citation type="submission" date="2021-02" db="EMBL/GenBank/DDBJ databases">
        <title>Genome Streptomyces sp. RHZ10.</title>
        <authorList>
            <person name="Besaury L."/>
        </authorList>
    </citation>
    <scope>NUCLEOTIDE SEQUENCE [LARGE SCALE GENOMIC DNA]</scope>
    <source>
        <strain evidence="1 2">RHZ10</strain>
    </source>
</reference>
<dbReference type="Proteomes" id="UP000712045">
    <property type="component" value="Unassembled WGS sequence"/>
</dbReference>
<proteinExistence type="predicted"/>
<accession>A0ABS2I7S8</accession>
<dbReference type="EMBL" id="JAFEUF010000435">
    <property type="protein sequence ID" value="MBM7058875.1"/>
    <property type="molecule type" value="Genomic_DNA"/>
</dbReference>
<gene>
    <name evidence="1" type="ORF">JS521_35070</name>
</gene>
<comment type="caution">
    <text evidence="1">The sequence shown here is derived from an EMBL/GenBank/DDBJ whole genome shotgun (WGS) entry which is preliminary data.</text>
</comment>
<evidence type="ECO:0000313" key="1">
    <source>
        <dbReference type="EMBL" id="MBM7058875.1"/>
    </source>
</evidence>
<dbReference type="RefSeq" id="WP_205086904.1">
    <property type="nucleotide sequence ID" value="NZ_JAFEUF010000435.1"/>
</dbReference>
<sequence>MAELYFQVNVPTRNSVQPERCGLHVFTGSAETESDALRIAREACDAAVAAQKAGFAIPRRRPDGWGARGVRSGWVFDWTAATVAVWRHDRSFWADRSFLPVGDGRPGNGS</sequence>
<protein>
    <submittedName>
        <fullName evidence="1">Uncharacterized protein</fullName>
    </submittedName>
</protein>
<organism evidence="1 2">
    <name type="scientific">Streptomyces durocortorensis</name>
    <dbReference type="NCBI Taxonomy" id="2811104"/>
    <lineage>
        <taxon>Bacteria</taxon>
        <taxon>Bacillati</taxon>
        <taxon>Actinomycetota</taxon>
        <taxon>Actinomycetes</taxon>
        <taxon>Kitasatosporales</taxon>
        <taxon>Streptomycetaceae</taxon>
        <taxon>Streptomyces</taxon>
    </lineage>
</organism>
<evidence type="ECO:0000313" key="2">
    <source>
        <dbReference type="Proteomes" id="UP000712045"/>
    </source>
</evidence>
<keyword evidence="2" id="KW-1185">Reference proteome</keyword>
<name>A0ABS2I7S8_9ACTN</name>